<feature type="active site" description="Charge relay system" evidence="5">
    <location>
        <position position="271"/>
    </location>
</feature>
<dbReference type="InterPro" id="IPR034058">
    <property type="entry name" value="TagA/B/C/D_pept_dom"/>
</dbReference>
<gene>
    <name evidence="8" type="ORF">AN963_24465</name>
</gene>
<dbReference type="SUPFAM" id="SSF52743">
    <property type="entry name" value="Subtilisin-like"/>
    <property type="match status" value="1"/>
</dbReference>
<evidence type="ECO:0000256" key="5">
    <source>
        <dbReference type="PROSITE-ProRule" id="PRU01240"/>
    </source>
</evidence>
<keyword evidence="4 5" id="KW-0720">Serine protease</keyword>
<dbReference type="InterPro" id="IPR000209">
    <property type="entry name" value="Peptidase_S8/S53_dom"/>
</dbReference>
<comment type="similarity">
    <text evidence="1 5">Belongs to the peptidase S8 family.</text>
</comment>
<feature type="active site" description="Charge relay system" evidence="5">
    <location>
        <position position="461"/>
    </location>
</feature>
<organism evidence="8 9">
    <name type="scientific">Brevibacillus choshinensis</name>
    <dbReference type="NCBI Taxonomy" id="54911"/>
    <lineage>
        <taxon>Bacteria</taxon>
        <taxon>Bacillati</taxon>
        <taxon>Bacillota</taxon>
        <taxon>Bacilli</taxon>
        <taxon>Bacillales</taxon>
        <taxon>Paenibacillaceae</taxon>
        <taxon>Brevibacillus</taxon>
    </lineage>
</organism>
<dbReference type="PRINTS" id="PR00723">
    <property type="entry name" value="SUBTILISIN"/>
</dbReference>
<dbReference type="InterPro" id="IPR022398">
    <property type="entry name" value="Peptidase_S8_His-AS"/>
</dbReference>
<evidence type="ECO:0000313" key="9">
    <source>
        <dbReference type="Proteomes" id="UP000051063"/>
    </source>
</evidence>
<dbReference type="InterPro" id="IPR036852">
    <property type="entry name" value="Peptidase_S8/S53_dom_sf"/>
</dbReference>
<feature type="signal peptide" evidence="6">
    <location>
        <begin position="1"/>
        <end position="26"/>
    </location>
</feature>
<evidence type="ECO:0000256" key="1">
    <source>
        <dbReference type="ARBA" id="ARBA00011073"/>
    </source>
</evidence>
<keyword evidence="9" id="KW-1185">Reference proteome</keyword>
<accession>A0ABR5N461</accession>
<dbReference type="Gene3D" id="3.40.50.200">
    <property type="entry name" value="Peptidase S8/S53 domain"/>
    <property type="match status" value="1"/>
</dbReference>
<dbReference type="InterPro" id="IPR015500">
    <property type="entry name" value="Peptidase_S8_subtilisin-rel"/>
</dbReference>
<reference evidence="8 9" key="1">
    <citation type="submission" date="2015-09" db="EMBL/GenBank/DDBJ databases">
        <title>Genome sequencing project for genomic taxonomy and phylogenomics of Bacillus-like bacteria.</title>
        <authorList>
            <person name="Liu B."/>
            <person name="Wang J."/>
            <person name="Zhu Y."/>
            <person name="Liu G."/>
            <person name="Chen Q."/>
            <person name="Chen Z."/>
            <person name="Lan J."/>
            <person name="Che J."/>
            <person name="Ge C."/>
            <person name="Shi H."/>
            <person name="Pan Z."/>
            <person name="Liu X."/>
        </authorList>
    </citation>
    <scope>NUCLEOTIDE SEQUENCE [LARGE SCALE GENOMIC DNA]</scope>
    <source>
        <strain evidence="8 9">DSM 8552</strain>
    </source>
</reference>
<feature type="chain" id="PRO_5045792217" evidence="6">
    <location>
        <begin position="27"/>
        <end position="755"/>
    </location>
</feature>
<name>A0ABR5N461_BRECH</name>
<dbReference type="CDD" id="cd04842">
    <property type="entry name" value="Peptidases_S8_Kp43_protease"/>
    <property type="match status" value="1"/>
</dbReference>
<dbReference type="Pfam" id="PF00082">
    <property type="entry name" value="Peptidase_S8"/>
    <property type="match status" value="1"/>
</dbReference>
<comment type="caution">
    <text evidence="8">The sequence shown here is derived from an EMBL/GenBank/DDBJ whole genome shotgun (WGS) entry which is preliminary data.</text>
</comment>
<evidence type="ECO:0000256" key="4">
    <source>
        <dbReference type="ARBA" id="ARBA00022825"/>
    </source>
</evidence>
<dbReference type="Gene3D" id="2.60.120.380">
    <property type="match status" value="2"/>
</dbReference>
<dbReference type="PANTHER" id="PTHR43399">
    <property type="entry name" value="SUBTILISIN-RELATED"/>
    <property type="match status" value="1"/>
</dbReference>
<evidence type="ECO:0000313" key="8">
    <source>
        <dbReference type="EMBL" id="KQL45270.1"/>
    </source>
</evidence>
<dbReference type="PANTHER" id="PTHR43399:SF4">
    <property type="entry name" value="CELL WALL-ASSOCIATED PROTEASE"/>
    <property type="match status" value="1"/>
</dbReference>
<evidence type="ECO:0000256" key="3">
    <source>
        <dbReference type="ARBA" id="ARBA00022801"/>
    </source>
</evidence>
<proteinExistence type="inferred from homology"/>
<dbReference type="EMBL" id="LJJB01000013">
    <property type="protein sequence ID" value="KQL45270.1"/>
    <property type="molecule type" value="Genomic_DNA"/>
</dbReference>
<evidence type="ECO:0000259" key="7">
    <source>
        <dbReference type="Pfam" id="PF00082"/>
    </source>
</evidence>
<feature type="domain" description="Peptidase S8/S53" evidence="7">
    <location>
        <begin position="225"/>
        <end position="512"/>
    </location>
</feature>
<dbReference type="Proteomes" id="UP000051063">
    <property type="component" value="Unassembled WGS sequence"/>
</dbReference>
<feature type="active site" description="Charge relay system" evidence="5">
    <location>
        <position position="234"/>
    </location>
</feature>
<sequence>MQRRLNAALSTVVVLSLLVATLPAGAKQSGERKGHIQIEAKEDLSIDTASTKSMKSELVIIQLSGPVQEDWKEEIEDLGVTLGDYIPDYAFLAKLGRTQNKKKLEKLSFIENVTPFTSVSKVTPTLRSALGKQKAVEVAVVGFDRQVNMQRTVNSLSMQGSVKDLQALDDAKHISVATMSGQDLEEVIQSEDVIAVVPLPENKLRNDLAATIIHSDELTSTGYSGEGQIVGVADTGLDTGNEATMHPDFQGQIKSLYAIGRPGDSSDQHGHGTHVAGSILGTGAASEGKYKGMAPDAKLVFHSIEEEDEGLETDVKTILAQAYEDGARIHSDSWGDDDNGEYSLTSFLFDQFLWEHPDMTALVAAGNEGNKGYQTIGSPATAKNIIAVGATENDRPRFGTESDDIDDVWKYSSRGLTADGRIKPDLVAPGTSIVSTRSAFAQSKNFDRRLDDRYAYMTGTSMATAIMAGGVAQVRQFLNEQGEKEPSAALLKAILLSSADELEEDMRLQGFGRANLSQAIQTNYKDEKKGIKTKEKVTYAIKVSDDSKPLAITLAWTDYPASLVAKRALVNDLNLTVTTPKGKKLNGNDFFEAPYDDEVDNLNNVEQIWIKEPEKGIYKVTVQGYNIPKGPQPYALATTGEWTRAEEPEPGRPSTDEVTYKGSVTKEKPYREYTIRAVTVGELKLSVDWNEDADVDVYVYDRRKNEIASAVSADHPEKLEVSLDKTGLYGVRVELKQGAKASYRLRLSYPKTNFK</sequence>
<keyword evidence="3 5" id="KW-0378">Hydrolase</keyword>
<evidence type="ECO:0000256" key="2">
    <source>
        <dbReference type="ARBA" id="ARBA00022670"/>
    </source>
</evidence>
<protein>
    <submittedName>
        <fullName evidence="8">Peptidase S8</fullName>
    </submittedName>
</protein>
<dbReference type="InterPro" id="IPR051048">
    <property type="entry name" value="Peptidase_S8/S53_subtilisin"/>
</dbReference>
<keyword evidence="6" id="KW-0732">Signal</keyword>
<evidence type="ECO:0000256" key="6">
    <source>
        <dbReference type="SAM" id="SignalP"/>
    </source>
</evidence>
<keyword evidence="2 5" id="KW-0645">Protease</keyword>
<dbReference type="PROSITE" id="PS51892">
    <property type="entry name" value="SUBTILASE"/>
    <property type="match status" value="1"/>
</dbReference>
<dbReference type="PROSITE" id="PS00137">
    <property type="entry name" value="SUBTILASE_HIS"/>
    <property type="match status" value="1"/>
</dbReference>